<name>A0A6M3ZVZ4_9BURK</name>
<proteinExistence type="predicted"/>
<gene>
    <name evidence="2" type="ORF">C798_22295</name>
</gene>
<dbReference type="PANTHER" id="PTHR38446:SF1">
    <property type="entry name" value="BLL0914 PROTEIN"/>
    <property type="match status" value="1"/>
</dbReference>
<dbReference type="InterPro" id="IPR009732">
    <property type="entry name" value="DUF1304"/>
</dbReference>
<keyword evidence="1" id="KW-1133">Transmembrane helix</keyword>
<dbReference type="Pfam" id="PF06993">
    <property type="entry name" value="DUF1304"/>
    <property type="match status" value="1"/>
</dbReference>
<feature type="transmembrane region" description="Helical" evidence="1">
    <location>
        <begin position="120"/>
        <end position="136"/>
    </location>
</feature>
<dbReference type="EMBL" id="CP008956">
    <property type="protein sequence ID" value="QJQ02859.1"/>
    <property type="molecule type" value="Genomic_DNA"/>
</dbReference>
<evidence type="ECO:0000256" key="1">
    <source>
        <dbReference type="SAM" id="Phobius"/>
    </source>
</evidence>
<dbReference type="Proteomes" id="UP000501648">
    <property type="component" value="Chromosome"/>
</dbReference>
<sequence>MIRTPTARQEAPPCITIKGRTMHTLATLLVLLVALEHVWILILEMFLWTKPLGLKAFGQSRQAAEASRVLAANQGLYNGFLAAGLFWSLMTGDRSVQMFFVSCVLVAGIYGGLTAKRTILYVQGLPALLALLALLAS</sequence>
<evidence type="ECO:0000313" key="3">
    <source>
        <dbReference type="Proteomes" id="UP000501648"/>
    </source>
</evidence>
<keyword evidence="1" id="KW-0812">Transmembrane</keyword>
<feature type="transmembrane region" description="Helical" evidence="1">
    <location>
        <begin position="96"/>
        <end position="113"/>
    </location>
</feature>
<feature type="transmembrane region" description="Helical" evidence="1">
    <location>
        <begin position="25"/>
        <end position="48"/>
    </location>
</feature>
<accession>A0A6M3ZVZ4</accession>
<protein>
    <submittedName>
        <fullName evidence="2">DUF1304 domain-containing protein</fullName>
    </submittedName>
</protein>
<reference evidence="2 3" key="1">
    <citation type="journal article" date="2012" name="J. Bacteriol.">
        <title>Genome sequence of the pathogenic Herbaspirillum seropedicae strain Os34, isolated from rice roots.</title>
        <authorList>
            <person name="Ye W."/>
            <person name="Ye S."/>
            <person name="Liu J."/>
            <person name="Chang S."/>
            <person name="Chen M."/>
            <person name="Zhu B."/>
            <person name="Guo L."/>
            <person name="An Q."/>
        </authorList>
    </citation>
    <scope>NUCLEOTIDE SEQUENCE [LARGE SCALE GENOMIC DNA]</scope>
    <source>
        <strain evidence="2 3">Os34</strain>
    </source>
</reference>
<dbReference type="AlphaFoldDB" id="A0A6M3ZVZ4"/>
<evidence type="ECO:0000313" key="2">
    <source>
        <dbReference type="EMBL" id="QJQ02859.1"/>
    </source>
</evidence>
<dbReference type="PANTHER" id="PTHR38446">
    <property type="entry name" value="BLL0914 PROTEIN"/>
    <property type="match status" value="1"/>
</dbReference>
<organism evidence="2 3">
    <name type="scientific">Herbaspirillum rubrisubalbicans Os34</name>
    <dbReference type="NCBI Taxonomy" id="1235827"/>
    <lineage>
        <taxon>Bacteria</taxon>
        <taxon>Pseudomonadati</taxon>
        <taxon>Pseudomonadota</taxon>
        <taxon>Betaproteobacteria</taxon>
        <taxon>Burkholderiales</taxon>
        <taxon>Oxalobacteraceae</taxon>
        <taxon>Herbaspirillum</taxon>
    </lineage>
</organism>
<keyword evidence="1" id="KW-0472">Membrane</keyword>